<evidence type="ECO:0000256" key="3">
    <source>
        <dbReference type="ARBA" id="ARBA00022833"/>
    </source>
</evidence>
<keyword evidence="1" id="KW-0479">Metal-binding</keyword>
<keyword evidence="2 4" id="KW-0863">Zinc-finger</keyword>
<dbReference type="InterPro" id="IPR010666">
    <property type="entry name" value="Znf_GRF"/>
</dbReference>
<protein>
    <submittedName>
        <fullName evidence="6">Transcription termination factor 2</fullName>
    </submittedName>
</protein>
<evidence type="ECO:0000256" key="1">
    <source>
        <dbReference type="ARBA" id="ARBA00022723"/>
    </source>
</evidence>
<dbReference type="PROSITE" id="PS51999">
    <property type="entry name" value="ZF_GRF"/>
    <property type="match status" value="1"/>
</dbReference>
<gene>
    <name evidence="6" type="ORF">PECUL_23A032664</name>
</gene>
<evidence type="ECO:0000313" key="7">
    <source>
        <dbReference type="Proteomes" id="UP001295444"/>
    </source>
</evidence>
<proteinExistence type="predicted"/>
<sequence length="173" mass="19765">MEEVQCAEHGILCFLKTGTRDGPNKGKSFYVCGANRGAPCIFTQQADIPASHCLLHEDFVVDLQALIRQDSDSHRLYYRCVKGKAEGKKWCGNVPWQGEDYDGPGLLWDTIETSLWFGNTDIAHFWSIQAERADNWDLTEINAIQPDLSFLANREWELEQDYVCLFQRSQSLT</sequence>
<accession>A0AAD1QX44</accession>
<evidence type="ECO:0000313" key="6">
    <source>
        <dbReference type="EMBL" id="CAH2218649.1"/>
    </source>
</evidence>
<reference evidence="6" key="1">
    <citation type="submission" date="2022-03" db="EMBL/GenBank/DDBJ databases">
        <authorList>
            <person name="Alioto T."/>
            <person name="Alioto T."/>
            <person name="Gomez Garrido J."/>
        </authorList>
    </citation>
    <scope>NUCLEOTIDE SEQUENCE</scope>
</reference>
<dbReference type="GO" id="GO:0008270">
    <property type="term" value="F:zinc ion binding"/>
    <property type="evidence" value="ECO:0007669"/>
    <property type="project" value="UniProtKB-KW"/>
</dbReference>
<evidence type="ECO:0000256" key="2">
    <source>
        <dbReference type="ARBA" id="ARBA00022771"/>
    </source>
</evidence>
<dbReference type="EMBL" id="OW240912">
    <property type="protein sequence ID" value="CAH2218649.1"/>
    <property type="molecule type" value="Genomic_DNA"/>
</dbReference>
<dbReference type="Proteomes" id="UP001295444">
    <property type="component" value="Chromosome 01"/>
</dbReference>
<evidence type="ECO:0000259" key="5">
    <source>
        <dbReference type="PROSITE" id="PS51999"/>
    </source>
</evidence>
<dbReference type="AlphaFoldDB" id="A0AAD1QX44"/>
<organism evidence="6 7">
    <name type="scientific">Pelobates cultripes</name>
    <name type="common">Western spadefoot toad</name>
    <dbReference type="NCBI Taxonomy" id="61616"/>
    <lineage>
        <taxon>Eukaryota</taxon>
        <taxon>Metazoa</taxon>
        <taxon>Chordata</taxon>
        <taxon>Craniata</taxon>
        <taxon>Vertebrata</taxon>
        <taxon>Euteleostomi</taxon>
        <taxon>Amphibia</taxon>
        <taxon>Batrachia</taxon>
        <taxon>Anura</taxon>
        <taxon>Pelobatoidea</taxon>
        <taxon>Pelobatidae</taxon>
        <taxon>Pelobates</taxon>
    </lineage>
</organism>
<keyword evidence="3" id="KW-0862">Zinc</keyword>
<feature type="domain" description="GRF-type" evidence="5">
    <location>
        <begin position="6"/>
        <end position="49"/>
    </location>
</feature>
<dbReference type="Pfam" id="PF06839">
    <property type="entry name" value="Zn_ribbon_GRF"/>
    <property type="match status" value="1"/>
</dbReference>
<evidence type="ECO:0000256" key="4">
    <source>
        <dbReference type="PROSITE-ProRule" id="PRU01343"/>
    </source>
</evidence>
<keyword evidence="7" id="KW-1185">Reference proteome</keyword>
<name>A0AAD1QX44_PELCU</name>